<feature type="domain" description="PKD-like" evidence="5">
    <location>
        <begin position="854"/>
        <end position="933"/>
    </location>
</feature>
<feature type="domain" description="PKD-like" evidence="5">
    <location>
        <begin position="1552"/>
        <end position="1630"/>
    </location>
</feature>
<dbReference type="Pfam" id="PF11999">
    <property type="entry name" value="Ice_binding"/>
    <property type="match status" value="1"/>
</dbReference>
<feature type="domain" description="PKD-like" evidence="5">
    <location>
        <begin position="939"/>
        <end position="1020"/>
    </location>
</feature>
<feature type="domain" description="PKD-like" evidence="5">
    <location>
        <begin position="1202"/>
        <end position="1279"/>
    </location>
</feature>
<dbReference type="Pfam" id="PF19408">
    <property type="entry name" value="PKD_6"/>
    <property type="match status" value="20"/>
</dbReference>
<feature type="domain" description="PKD-like" evidence="5">
    <location>
        <begin position="681"/>
        <end position="762"/>
    </location>
</feature>
<protein>
    <submittedName>
        <fullName evidence="6">Uncharacterized protein</fullName>
    </submittedName>
</protein>
<feature type="domain" description="PKD-like" evidence="5">
    <location>
        <begin position="1376"/>
        <end position="1457"/>
    </location>
</feature>
<dbReference type="InterPro" id="IPR021884">
    <property type="entry name" value="Ice-bd_prot"/>
</dbReference>
<proteinExistence type="inferred from homology"/>
<organism evidence="6 7">
    <name type="scientific">Adhaeribacter aerolatus</name>
    <dbReference type="NCBI Taxonomy" id="670289"/>
    <lineage>
        <taxon>Bacteria</taxon>
        <taxon>Pseudomonadati</taxon>
        <taxon>Bacteroidota</taxon>
        <taxon>Cytophagia</taxon>
        <taxon>Cytophagales</taxon>
        <taxon>Hymenobacteraceae</taxon>
        <taxon>Adhaeribacter</taxon>
    </lineage>
</organism>
<dbReference type="InterPro" id="IPR026341">
    <property type="entry name" value="T9SS_type_B"/>
</dbReference>
<dbReference type="Proteomes" id="UP000321532">
    <property type="component" value="Unassembled WGS sequence"/>
</dbReference>
<evidence type="ECO:0000256" key="2">
    <source>
        <dbReference type="ARBA" id="ARBA00022729"/>
    </source>
</evidence>
<feature type="domain" description="PKD-like" evidence="5">
    <location>
        <begin position="510"/>
        <end position="590"/>
    </location>
</feature>
<reference evidence="6 7" key="1">
    <citation type="submission" date="2019-07" db="EMBL/GenBank/DDBJ databases">
        <title>Whole genome shotgun sequence of Adhaeribacter aerolatus NBRC 106133.</title>
        <authorList>
            <person name="Hosoyama A."/>
            <person name="Uohara A."/>
            <person name="Ohji S."/>
            <person name="Ichikawa N."/>
        </authorList>
    </citation>
    <scope>NUCLEOTIDE SEQUENCE [LARGE SCALE GENOMIC DNA]</scope>
    <source>
        <strain evidence="6 7">NBRC 106133</strain>
    </source>
</reference>
<evidence type="ECO:0000256" key="3">
    <source>
        <dbReference type="SAM" id="MobiDB-lite"/>
    </source>
</evidence>
<feature type="domain" description="PKD-like" evidence="5">
    <location>
        <begin position="768"/>
        <end position="848"/>
    </location>
</feature>
<dbReference type="InterPro" id="IPR047589">
    <property type="entry name" value="DUF11_rpt"/>
</dbReference>
<comment type="similarity">
    <text evidence="1">Belongs to the ice-binding protein family.</text>
</comment>
<feature type="domain" description="PKD-like" evidence="5">
    <location>
        <begin position="1027"/>
        <end position="1107"/>
    </location>
</feature>
<keyword evidence="7" id="KW-1185">Reference proteome</keyword>
<feature type="domain" description="PKD-like" evidence="5">
    <location>
        <begin position="1115"/>
        <end position="1195"/>
    </location>
</feature>
<dbReference type="EMBL" id="BJYS01000050">
    <property type="protein sequence ID" value="GEO07078.1"/>
    <property type="molecule type" value="Genomic_DNA"/>
</dbReference>
<dbReference type="Gene3D" id="2.60.40.1170">
    <property type="entry name" value="Mu homology domain, subdomain B"/>
    <property type="match status" value="1"/>
</dbReference>
<feature type="domain" description="PKD-like" evidence="5">
    <location>
        <begin position="334"/>
        <end position="410"/>
    </location>
</feature>
<dbReference type="Pfam" id="PF01345">
    <property type="entry name" value="DUF11"/>
    <property type="match status" value="1"/>
</dbReference>
<feature type="domain" description="PKD-like" evidence="5">
    <location>
        <begin position="596"/>
        <end position="675"/>
    </location>
</feature>
<dbReference type="NCBIfam" id="TIGR04131">
    <property type="entry name" value="Bac_Flav_CTERM"/>
    <property type="match status" value="1"/>
</dbReference>
<feature type="domain" description="PKD-like" evidence="5">
    <location>
        <begin position="1812"/>
        <end position="1891"/>
    </location>
</feature>
<evidence type="ECO:0000259" key="5">
    <source>
        <dbReference type="Pfam" id="PF19408"/>
    </source>
</evidence>
<evidence type="ECO:0000313" key="7">
    <source>
        <dbReference type="Proteomes" id="UP000321532"/>
    </source>
</evidence>
<evidence type="ECO:0000313" key="6">
    <source>
        <dbReference type="EMBL" id="GEO07078.1"/>
    </source>
</evidence>
<feature type="domain" description="PKD-like" evidence="5">
    <location>
        <begin position="422"/>
        <end position="504"/>
    </location>
</feature>
<feature type="domain" description="PKD-like" evidence="5">
    <location>
        <begin position="1899"/>
        <end position="1978"/>
    </location>
</feature>
<dbReference type="Pfam" id="PF13585">
    <property type="entry name" value="CHU_C"/>
    <property type="match status" value="1"/>
</dbReference>
<gene>
    <name evidence="6" type="ORF">AAE02nite_47420</name>
</gene>
<feature type="domain" description="DUF11" evidence="4">
    <location>
        <begin position="209"/>
        <end position="330"/>
    </location>
</feature>
<dbReference type="NCBIfam" id="TIGR01451">
    <property type="entry name" value="B_ant_repeat"/>
    <property type="match status" value="1"/>
</dbReference>
<sequence length="2156" mass="214472">MAQVRPALGSAARFTVLAGTGVTNAGNTEVDGNLGVAPANSLTGFPPGTIRGGTHLGNSTAITAQTDLTIAYNTAATQAATQNLTGQNLGGKTLKPGVYKFNGNAALTGTLSLDNDGNPDAIFIFQVDGNLLASNSATIDLLELAKPRIGNIFWQVNGSVTIGAGSFFRGTIMANQTINMETGATIQGRLLSRSGNVNLVNNIITIPTDLAVTKSKSPGVKFPELYSVGENITFTITARNLGPLDRTNVRVNDVLPAGLTYISSSTTSGTAYDPATSLWVINNLPVGVTETLTIVTRINTSPSDFIVNSATIAGDGFDEIIENNSATIKVCVAPSDPGNIAGPVSVCVNSTGNTYSITPIAGARSYNWTVPTGWTITSGQNTASITVTAGSSGGQISVTAENVCAVSTASRKDIQASKLLPPMPGPITANPATANVCANQSGFTYSIAPVADAASYTWTVPAGWTITAGQGTTTITATAGTTSGNISVAAVNGCGSSQPRTYAVSVSTTPPAQPAAITGNSGPCIGVSTTYSVTAVSGVNSYSWTVPTGWTITGGQGTNTITVIAGNNPGNVAVTAANGCGISTAANLAVRSITNTAPGDITGITAPCVSSTGNSYSVEAIPGATSYTWTVPNGWTITEGQGTTRIKVTAGSNAGNVTVTAFNDCGPSATKNFAVSPTNKPEIPGEITGTTKQPCASQSSLTYSIAAVAGATSYAWTVPAGWTITAGQGTTTITVTAGVTSGNIAVAAVNGCGSTQPRTYAVIASTAPPAQPAAITGNSGPCIGVSATYSVTAISGVNAYNWTVPTGWTITNGQGTNTITVTTGSNAGTIAVTAANGCGISTATNLPVNPITNTMPGNITGATAPCAASTGNSYSVEAVPGATSYTWTVPAGWTINSGQGTTNITVTAGNNPGNVTVTVFSDCGPSTTKSLAVSPTNKPEIPGEITGTTKQPCASQSSLTYSIAAVAGATSYAWTVPAGWSITAGQGTITITVTAGATSGNIAVAAINGCGAGIAATLAVTPSTTVPAEPLSIIGKENPCVSETNVTYSVNPVAGATGYAWTVPTGWSIIGGQGTASITVTTGSIPGEITVAATNNCGPGSAKALPVVASTAPSPAPGAITASQLQPCSGETNITYSVAAVNRATSYAWTVPAGWIINSGQGTTAISVTAGETSGKVTVAAVNGCGTSAASELNVTPVLSVPIAPIAITGTFIPCAGQNNLTYSIAAVANANAYVWTVPVGWNIVSGQGTTSITVMAGTQPGDISVTAKNNCGSSSAKIQAVSVSAIAPVTPGAITGNTNLCAGQTGITYSVLPVAGATSYNWTVPTGWNITAGQGTNAIVVSAGNTAGIISVSTTNSCGTSTPREINVAPTSNAPANPGVISSSSLAICAGQTNVTYSVLPVAGATTYNWSVPSGWNITAGQGTNSITVTAGSTAGTVSLIAFNNCGASPAAALAVTPGSLPTVPVAILGSIAPCATSTGNTFRIAPVPGATSYIWTVPADWTITAGAGTTAITVTAGAGKGAITVAAVNDCGTSVAASINVGSATGVPGLPGIISGSGSVCAGVADLTYAIQSVENASNYIWSVPAGWAITGGQGTSAITVTASSSPGTISVIAENGCGFSTASILPVAVTGSAPPIPLAIKGTTQVCANQHEVEYSIGAVNGATTYTWTVPTGWTIISGQGTTAVKVKTGTVSGSVKVAAGNGCGASTAQALAVAITNAPDQPLAISGILNQCAGTTGSQYKIAAVPGATAYTWTVPADWQITAGQGTTTITVTAGKVSGDISVSATNDCGNSKASTVAVTSATTPSPAPGRIRTSQVLACIGQENITYTIEAIETATAYNWVVPADWIITAGQGTTSITVVAGSKAGSVSVKAVNGCGESQASSISVNPSQTPAVEVGVVTGEPVVCDGTKNLIYAIEPVPGALNYAWEVPAGWVIVSGQNTNTITVTAGSTTGNISVTASSSCATSFPSTLAVKVNPAPQALGEIKEESSSCTGLSYSVAAVSGATGYTWEVPTGWTVTSGQGTNNITVTAPENSGKGIIKVSSVTASCTSEPVTLEADPSRAKSNLTIANVFSPNGDGTNDKWEIPNILNFPDNDLVIINRWGNEVYRGKSYQNNWDGGGLSAGTYFYVLNVKECDGNYKTYKGYVMIMR</sequence>
<accession>A0A512B532</accession>
<feature type="domain" description="PKD-like" evidence="5">
    <location>
        <begin position="1984"/>
        <end position="2057"/>
    </location>
</feature>
<comment type="caution">
    <text evidence="6">The sequence shown here is derived from an EMBL/GenBank/DDBJ whole genome shotgun (WGS) entry which is preliminary data.</text>
</comment>
<feature type="region of interest" description="Disordered" evidence="3">
    <location>
        <begin position="929"/>
        <end position="949"/>
    </location>
</feature>
<feature type="domain" description="PKD-like" evidence="5">
    <location>
        <begin position="1637"/>
        <end position="1717"/>
    </location>
</feature>
<evidence type="ECO:0000256" key="1">
    <source>
        <dbReference type="ARBA" id="ARBA00005445"/>
    </source>
</evidence>
<dbReference type="InterPro" id="IPR001434">
    <property type="entry name" value="OmcB-like_DUF11"/>
</dbReference>
<evidence type="ECO:0000259" key="4">
    <source>
        <dbReference type="Pfam" id="PF01345"/>
    </source>
</evidence>
<keyword evidence="2" id="KW-0732">Signal</keyword>
<feature type="domain" description="PKD-like" evidence="5">
    <location>
        <begin position="1289"/>
        <end position="1369"/>
    </location>
</feature>
<name>A0A512B532_9BACT</name>
<dbReference type="InterPro" id="IPR045829">
    <property type="entry name" value="PKD_6"/>
</dbReference>
<feature type="domain" description="PKD-like" evidence="5">
    <location>
        <begin position="1723"/>
        <end position="1803"/>
    </location>
</feature>
<feature type="domain" description="PKD-like" evidence="5">
    <location>
        <begin position="1463"/>
        <end position="1543"/>
    </location>
</feature>